<evidence type="ECO:0000313" key="2">
    <source>
        <dbReference type="Proteomes" id="UP000585272"/>
    </source>
</evidence>
<protein>
    <submittedName>
        <fullName evidence="1">Uncharacterized protein</fullName>
    </submittedName>
</protein>
<reference evidence="1 2" key="1">
    <citation type="submission" date="2020-08" db="EMBL/GenBank/DDBJ databases">
        <title>Genomic Encyclopedia of Archaeal and Bacterial Type Strains, Phase II (KMG-II): from individual species to whole genera.</title>
        <authorList>
            <person name="Goeker M."/>
        </authorList>
    </citation>
    <scope>NUCLEOTIDE SEQUENCE [LARGE SCALE GENOMIC DNA]</scope>
    <source>
        <strain evidence="1 2">DSM 23288</strain>
    </source>
</reference>
<dbReference type="Proteomes" id="UP000585272">
    <property type="component" value="Unassembled WGS sequence"/>
</dbReference>
<accession>A0A840I946</accession>
<sequence>MALTIKPATRAVLREQLLTELSGIGDIYLAVHEDQSGTALSLRRRYEGCMRLLDDLGWREDDPAEEFPITMEPAPLMRVLARLHERAGEEIEGQLKTAAEERQALWEAMLTVAVCGDVLVELVGTDVEEAMLRYRRERAEAAAFEPEDERP</sequence>
<organism evidence="1 2">
    <name type="scientific">Conexibacter arvalis</name>
    <dbReference type="NCBI Taxonomy" id="912552"/>
    <lineage>
        <taxon>Bacteria</taxon>
        <taxon>Bacillati</taxon>
        <taxon>Actinomycetota</taxon>
        <taxon>Thermoleophilia</taxon>
        <taxon>Solirubrobacterales</taxon>
        <taxon>Conexibacteraceae</taxon>
        <taxon>Conexibacter</taxon>
    </lineage>
</organism>
<evidence type="ECO:0000313" key="1">
    <source>
        <dbReference type="EMBL" id="MBB4661427.1"/>
    </source>
</evidence>
<dbReference type="AlphaFoldDB" id="A0A840I946"/>
<gene>
    <name evidence="1" type="ORF">BDZ31_001000</name>
</gene>
<dbReference type="RefSeq" id="WP_183339584.1">
    <property type="nucleotide sequence ID" value="NZ_JACHNU010000001.1"/>
</dbReference>
<comment type="caution">
    <text evidence="1">The sequence shown here is derived from an EMBL/GenBank/DDBJ whole genome shotgun (WGS) entry which is preliminary data.</text>
</comment>
<name>A0A840I946_9ACTN</name>
<keyword evidence="2" id="KW-1185">Reference proteome</keyword>
<dbReference type="EMBL" id="JACHNU010000001">
    <property type="protein sequence ID" value="MBB4661427.1"/>
    <property type="molecule type" value="Genomic_DNA"/>
</dbReference>
<proteinExistence type="predicted"/>